<keyword evidence="1" id="KW-0472">Membrane</keyword>
<dbReference type="GO" id="GO:1902201">
    <property type="term" value="P:negative regulation of bacterial-type flagellum-dependent cell motility"/>
    <property type="evidence" value="ECO:0007669"/>
    <property type="project" value="TreeGrafter"/>
</dbReference>
<evidence type="ECO:0000313" key="3">
    <source>
        <dbReference type="EMBL" id="SPF54584.1"/>
    </source>
</evidence>
<dbReference type="OrthoDB" id="9783388at2"/>
<dbReference type="InterPro" id="IPR043128">
    <property type="entry name" value="Rev_trsase/Diguanyl_cyclase"/>
</dbReference>
<dbReference type="EMBL" id="OMOF01000748">
    <property type="protein sequence ID" value="SPF54584.1"/>
    <property type="molecule type" value="Genomic_DNA"/>
</dbReference>
<feature type="transmembrane region" description="Helical" evidence="1">
    <location>
        <begin position="30"/>
        <end position="47"/>
    </location>
</feature>
<sequence length="212" mass="24391">MKYTGRITALIIMITAIVVMRLYAYMYLKYPLTAFPMIGVIFLFFAFKAGENCDKVRFLSEKDSLTECHNRRFVNKIFPTLLAQMNNKNEELSLAILDCDNFKTINDTYGHNRGDFILREISALLLTSIRKSDMVARWGGDEFLIIAPYADRKDIKAIVNRFENELLKLSKKLQIDISVSSGCATYPRDAKKIDDLIHFADSNMYDGKSKRI</sequence>
<dbReference type="InterPro" id="IPR050469">
    <property type="entry name" value="Diguanylate_Cyclase"/>
</dbReference>
<accession>A0A2U3LRZ0</accession>
<dbReference type="GO" id="GO:0005886">
    <property type="term" value="C:plasma membrane"/>
    <property type="evidence" value="ECO:0007669"/>
    <property type="project" value="TreeGrafter"/>
</dbReference>
<dbReference type="NCBIfam" id="TIGR00254">
    <property type="entry name" value="GGDEF"/>
    <property type="match status" value="1"/>
</dbReference>
<dbReference type="GO" id="GO:0052621">
    <property type="term" value="F:diguanylate cyclase activity"/>
    <property type="evidence" value="ECO:0007669"/>
    <property type="project" value="TreeGrafter"/>
</dbReference>
<protein>
    <submittedName>
        <fullName evidence="3">Diguanylate cyclase/phosphodiesterase (GGDEF &amp; EAL domains)</fullName>
    </submittedName>
</protein>
<name>A0A2U3LRZ0_9FIRM</name>
<dbReference type="SMART" id="SM00267">
    <property type="entry name" value="GGDEF"/>
    <property type="match status" value="1"/>
</dbReference>
<dbReference type="SUPFAM" id="SSF55073">
    <property type="entry name" value="Nucleotide cyclase"/>
    <property type="match status" value="1"/>
</dbReference>
<dbReference type="FunFam" id="3.30.70.270:FF:000001">
    <property type="entry name" value="Diguanylate cyclase domain protein"/>
    <property type="match status" value="1"/>
</dbReference>
<gene>
    <name evidence="3" type="ORF">SBF1_7720002</name>
</gene>
<evidence type="ECO:0000313" key="4">
    <source>
        <dbReference type="Proteomes" id="UP000238916"/>
    </source>
</evidence>
<evidence type="ECO:0000259" key="2">
    <source>
        <dbReference type="PROSITE" id="PS50887"/>
    </source>
</evidence>
<dbReference type="PROSITE" id="PS50887">
    <property type="entry name" value="GGDEF"/>
    <property type="match status" value="1"/>
</dbReference>
<feature type="transmembrane region" description="Helical" evidence="1">
    <location>
        <begin position="7"/>
        <end position="24"/>
    </location>
</feature>
<keyword evidence="1" id="KW-0812">Transmembrane</keyword>
<dbReference type="AlphaFoldDB" id="A0A2U3LRZ0"/>
<evidence type="ECO:0000256" key="1">
    <source>
        <dbReference type="SAM" id="Phobius"/>
    </source>
</evidence>
<dbReference type="GO" id="GO:0043709">
    <property type="term" value="P:cell adhesion involved in single-species biofilm formation"/>
    <property type="evidence" value="ECO:0007669"/>
    <property type="project" value="TreeGrafter"/>
</dbReference>
<dbReference type="InterPro" id="IPR029787">
    <property type="entry name" value="Nucleotide_cyclase"/>
</dbReference>
<dbReference type="PANTHER" id="PTHR45138">
    <property type="entry name" value="REGULATORY COMPONENTS OF SENSORY TRANSDUCTION SYSTEM"/>
    <property type="match status" value="1"/>
</dbReference>
<dbReference type="Proteomes" id="UP000238916">
    <property type="component" value="Unassembled WGS sequence"/>
</dbReference>
<feature type="domain" description="GGDEF" evidence="2">
    <location>
        <begin position="90"/>
        <end position="212"/>
    </location>
</feature>
<proteinExistence type="predicted"/>
<organism evidence="3 4">
    <name type="scientific">Candidatus Desulfosporosinus infrequens</name>
    <dbReference type="NCBI Taxonomy" id="2043169"/>
    <lineage>
        <taxon>Bacteria</taxon>
        <taxon>Bacillati</taxon>
        <taxon>Bacillota</taxon>
        <taxon>Clostridia</taxon>
        <taxon>Eubacteriales</taxon>
        <taxon>Desulfitobacteriaceae</taxon>
        <taxon>Desulfosporosinus</taxon>
    </lineage>
</organism>
<dbReference type="CDD" id="cd01949">
    <property type="entry name" value="GGDEF"/>
    <property type="match status" value="1"/>
</dbReference>
<reference evidence="4" key="1">
    <citation type="submission" date="2018-02" db="EMBL/GenBank/DDBJ databases">
        <authorList>
            <person name="Hausmann B."/>
        </authorList>
    </citation>
    <scope>NUCLEOTIDE SEQUENCE [LARGE SCALE GENOMIC DNA]</scope>
    <source>
        <strain evidence="4">Peat soil MAG SbF1</strain>
    </source>
</reference>
<dbReference type="InterPro" id="IPR000160">
    <property type="entry name" value="GGDEF_dom"/>
</dbReference>
<dbReference type="Gene3D" id="3.30.70.270">
    <property type="match status" value="1"/>
</dbReference>
<dbReference type="PANTHER" id="PTHR45138:SF6">
    <property type="entry name" value="DIGUANYLATE CYCLASE DGCN"/>
    <property type="match status" value="1"/>
</dbReference>
<dbReference type="Pfam" id="PF00990">
    <property type="entry name" value="GGDEF"/>
    <property type="match status" value="1"/>
</dbReference>
<keyword evidence="1" id="KW-1133">Transmembrane helix</keyword>